<evidence type="ECO:0000313" key="3">
    <source>
        <dbReference type="Proteomes" id="UP001336020"/>
    </source>
</evidence>
<evidence type="ECO:0008006" key="4">
    <source>
        <dbReference type="Google" id="ProtNLM"/>
    </source>
</evidence>
<organism evidence="2 3">
    <name type="scientific">Rhodococcus artemisiae</name>
    <dbReference type="NCBI Taxonomy" id="714159"/>
    <lineage>
        <taxon>Bacteria</taxon>
        <taxon>Bacillati</taxon>
        <taxon>Actinomycetota</taxon>
        <taxon>Actinomycetes</taxon>
        <taxon>Mycobacteriales</taxon>
        <taxon>Nocardiaceae</taxon>
        <taxon>Rhodococcus</taxon>
    </lineage>
</organism>
<evidence type="ECO:0000313" key="2">
    <source>
        <dbReference type="EMBL" id="MEE2058962.1"/>
    </source>
</evidence>
<name>A0ABU7LDI1_9NOCA</name>
<proteinExistence type="predicted"/>
<comment type="caution">
    <text evidence="2">The sequence shown here is derived from an EMBL/GenBank/DDBJ whole genome shotgun (WGS) entry which is preliminary data.</text>
</comment>
<feature type="compositionally biased region" description="Acidic residues" evidence="1">
    <location>
        <begin position="89"/>
        <end position="99"/>
    </location>
</feature>
<keyword evidence="3" id="KW-1185">Reference proteome</keyword>
<dbReference type="EMBL" id="JAUTXY010000006">
    <property type="protein sequence ID" value="MEE2058962.1"/>
    <property type="molecule type" value="Genomic_DNA"/>
</dbReference>
<feature type="region of interest" description="Disordered" evidence="1">
    <location>
        <begin position="1"/>
        <end position="30"/>
    </location>
</feature>
<dbReference type="Proteomes" id="UP001336020">
    <property type="component" value="Unassembled WGS sequence"/>
</dbReference>
<gene>
    <name evidence="2" type="ORF">Q7514_15685</name>
</gene>
<sequence>MAAKRLRAVAPNETPARPPRKKSVSQAAANGTHRELLVALRDRVAKSVENLDTPPRDLAALTRRLQDIADEIAAIDLAESEEKSVVANSDDEEWDSSAI</sequence>
<evidence type="ECO:0000256" key="1">
    <source>
        <dbReference type="SAM" id="MobiDB-lite"/>
    </source>
</evidence>
<dbReference type="RefSeq" id="WP_330134190.1">
    <property type="nucleotide sequence ID" value="NZ_JAUTXY010000006.1"/>
</dbReference>
<protein>
    <recommendedName>
        <fullName evidence="4">Terminase small subunit</fullName>
    </recommendedName>
</protein>
<accession>A0ABU7LDI1</accession>
<reference evidence="2 3" key="1">
    <citation type="submission" date="2023-07" db="EMBL/GenBank/DDBJ databases">
        <authorList>
            <person name="Girao M."/>
            <person name="Carvalho M.F."/>
        </authorList>
    </citation>
    <scope>NUCLEOTIDE SEQUENCE [LARGE SCALE GENOMIC DNA]</scope>
    <source>
        <strain evidence="2 3">YIM65754</strain>
    </source>
</reference>
<feature type="region of interest" description="Disordered" evidence="1">
    <location>
        <begin position="80"/>
        <end position="99"/>
    </location>
</feature>